<dbReference type="InterPro" id="IPR037185">
    <property type="entry name" value="EmrE-like"/>
</dbReference>
<keyword evidence="3" id="KW-1185">Reference proteome</keyword>
<gene>
    <name evidence="2" type="ORF">SAMN05421757_11545</name>
</gene>
<proteinExistence type="predicted"/>
<keyword evidence="1" id="KW-1133">Transmembrane helix</keyword>
<sequence length="109" mass="11210">MFGIEVVSSKTALAIVAAIGYALATLLMKLTAESATLLLIAAIGVVLAVTVTSEIFLLRQVDLGMAYIAIIATETLLVLGITFIIGEPLTPKEMIGGALVITGAAMVSF</sequence>
<keyword evidence="1" id="KW-0472">Membrane</keyword>
<dbReference type="AlphaFoldDB" id="A0A239MB08"/>
<organism evidence="2 3">
    <name type="scientific">Tropicimonas sediminicola</name>
    <dbReference type="NCBI Taxonomy" id="1031541"/>
    <lineage>
        <taxon>Bacteria</taxon>
        <taxon>Pseudomonadati</taxon>
        <taxon>Pseudomonadota</taxon>
        <taxon>Alphaproteobacteria</taxon>
        <taxon>Rhodobacterales</taxon>
        <taxon>Roseobacteraceae</taxon>
        <taxon>Tropicimonas</taxon>
    </lineage>
</organism>
<evidence type="ECO:0000313" key="3">
    <source>
        <dbReference type="Proteomes" id="UP000198426"/>
    </source>
</evidence>
<evidence type="ECO:0000256" key="1">
    <source>
        <dbReference type="SAM" id="Phobius"/>
    </source>
</evidence>
<dbReference type="SUPFAM" id="SSF103481">
    <property type="entry name" value="Multidrug resistance efflux transporter EmrE"/>
    <property type="match status" value="1"/>
</dbReference>
<feature type="transmembrane region" description="Helical" evidence="1">
    <location>
        <begin position="37"/>
        <end position="58"/>
    </location>
</feature>
<dbReference type="EMBL" id="FZOY01000015">
    <property type="protein sequence ID" value="SNT39821.1"/>
    <property type="molecule type" value="Genomic_DNA"/>
</dbReference>
<feature type="transmembrane region" description="Helical" evidence="1">
    <location>
        <begin position="12"/>
        <end position="30"/>
    </location>
</feature>
<accession>A0A239MB08</accession>
<dbReference type="Gene3D" id="1.10.3730.20">
    <property type="match status" value="1"/>
</dbReference>
<name>A0A239MB08_9RHOB</name>
<feature type="transmembrane region" description="Helical" evidence="1">
    <location>
        <begin position="64"/>
        <end position="85"/>
    </location>
</feature>
<protein>
    <submittedName>
        <fullName evidence="2">Uncharacterized protein</fullName>
    </submittedName>
</protein>
<reference evidence="2 3" key="1">
    <citation type="submission" date="2017-06" db="EMBL/GenBank/DDBJ databases">
        <authorList>
            <person name="Kim H.J."/>
            <person name="Triplett B.A."/>
        </authorList>
    </citation>
    <scope>NUCLEOTIDE SEQUENCE [LARGE SCALE GENOMIC DNA]</scope>
    <source>
        <strain evidence="2 3">DSM 29339</strain>
    </source>
</reference>
<dbReference type="RefSeq" id="WP_089235497.1">
    <property type="nucleotide sequence ID" value="NZ_FZOY01000015.1"/>
</dbReference>
<dbReference type="OrthoDB" id="7644846at2"/>
<dbReference type="Proteomes" id="UP000198426">
    <property type="component" value="Unassembled WGS sequence"/>
</dbReference>
<keyword evidence="1" id="KW-0812">Transmembrane</keyword>
<evidence type="ECO:0000313" key="2">
    <source>
        <dbReference type="EMBL" id="SNT39821.1"/>
    </source>
</evidence>